<evidence type="ECO:0000313" key="6">
    <source>
        <dbReference type="Proteomes" id="UP000320225"/>
    </source>
</evidence>
<keyword evidence="2" id="KW-0238">DNA-binding</keyword>
<dbReference type="SUPFAM" id="SSF46689">
    <property type="entry name" value="Homeodomain-like"/>
    <property type="match status" value="1"/>
</dbReference>
<dbReference type="PROSITE" id="PS01124">
    <property type="entry name" value="HTH_ARAC_FAMILY_2"/>
    <property type="match status" value="1"/>
</dbReference>
<gene>
    <name evidence="5" type="ORF">Tsedi_00528</name>
</gene>
<dbReference type="InterPro" id="IPR018060">
    <property type="entry name" value="HTH_AraC"/>
</dbReference>
<evidence type="ECO:0000256" key="2">
    <source>
        <dbReference type="ARBA" id="ARBA00023125"/>
    </source>
</evidence>
<dbReference type="Pfam" id="PF12625">
    <property type="entry name" value="Arabinose_bd"/>
    <property type="match status" value="1"/>
</dbReference>
<accession>A0A554WTC7</accession>
<sequence>MSPDPQRPPRRRAPVAATPMAFARAIALGYRLRGADPAAALREAGLGSADLLDAQARLTSLPFERLALRAMRELDDEALGWFTRRLPWGSYGMLARASLTAPTLGVALARWCRHHALLTDEVVLTLERDGAVARLTLHERVAPGAALADVAERAILREFAHVSLLRNALGLSAWWIDARLPLLELDLAFAPPAHADVHALLFPGARLRYHAARTEARLAAAVLDEPLRRDEAALRAMLPQAIRLMVRPYRHDRLLLERARLALRAQPGADTAQLAALLHVSPRTLQRQLAAAGTTLHALRERVRQELAEQHLLRTTWPVKRIAAAVGYASDKSFLRAFRAWTGCSPAAWRERARRAAGDDIGAC</sequence>
<evidence type="ECO:0000259" key="4">
    <source>
        <dbReference type="PROSITE" id="PS01124"/>
    </source>
</evidence>
<dbReference type="Gene3D" id="1.10.10.60">
    <property type="entry name" value="Homeodomain-like"/>
    <property type="match status" value="1"/>
</dbReference>
<keyword evidence="3" id="KW-0804">Transcription</keyword>
<evidence type="ECO:0000256" key="3">
    <source>
        <dbReference type="ARBA" id="ARBA00023163"/>
    </source>
</evidence>
<comment type="caution">
    <text evidence="5">The sequence shown here is derived from an EMBL/GenBank/DDBJ whole genome shotgun (WGS) entry which is preliminary data.</text>
</comment>
<dbReference type="GO" id="GO:0003700">
    <property type="term" value="F:DNA-binding transcription factor activity"/>
    <property type="evidence" value="ECO:0007669"/>
    <property type="project" value="InterPro"/>
</dbReference>
<dbReference type="GO" id="GO:0000976">
    <property type="term" value="F:transcription cis-regulatory region binding"/>
    <property type="evidence" value="ECO:0007669"/>
    <property type="project" value="TreeGrafter"/>
</dbReference>
<dbReference type="PANTHER" id="PTHR47894:SF1">
    <property type="entry name" value="HTH-TYPE TRANSCRIPTIONAL REGULATOR VQSM"/>
    <property type="match status" value="1"/>
</dbReference>
<dbReference type="SMART" id="SM00342">
    <property type="entry name" value="HTH_ARAC"/>
    <property type="match status" value="1"/>
</dbReference>
<dbReference type="Proteomes" id="UP000320225">
    <property type="component" value="Unassembled WGS sequence"/>
</dbReference>
<dbReference type="InterPro" id="IPR032687">
    <property type="entry name" value="AraC-type_N"/>
</dbReference>
<reference evidence="5 6" key="1">
    <citation type="submission" date="2019-07" db="EMBL/GenBank/DDBJ databases">
        <title>Tepidimonas sediminis YIM 72259 draft genome.</title>
        <authorList>
            <person name="Da Costa M.S."/>
            <person name="Froufe H.J.C."/>
            <person name="Egas C."/>
            <person name="Albuquerque L."/>
        </authorList>
    </citation>
    <scope>NUCLEOTIDE SEQUENCE [LARGE SCALE GENOMIC DNA]</scope>
    <source>
        <strain evidence="5 6">YIM 72259</strain>
    </source>
</reference>
<evidence type="ECO:0000313" key="5">
    <source>
        <dbReference type="EMBL" id="TSE26819.1"/>
    </source>
</evidence>
<dbReference type="RefSeq" id="WP_143893337.1">
    <property type="nucleotide sequence ID" value="NZ_VJND01000002.1"/>
</dbReference>
<keyword evidence="6" id="KW-1185">Reference proteome</keyword>
<dbReference type="InterPro" id="IPR009057">
    <property type="entry name" value="Homeodomain-like_sf"/>
</dbReference>
<protein>
    <submittedName>
        <fullName evidence="5">Putative HTH-type transcriptional regulator</fullName>
    </submittedName>
</protein>
<dbReference type="AlphaFoldDB" id="A0A554WTC7"/>
<dbReference type="OrthoDB" id="6506763at2"/>
<dbReference type="EMBL" id="VJND01000002">
    <property type="protein sequence ID" value="TSE26819.1"/>
    <property type="molecule type" value="Genomic_DNA"/>
</dbReference>
<organism evidence="5 6">
    <name type="scientific">Tepidimonas sediminis</name>
    <dbReference type="NCBI Taxonomy" id="2588941"/>
    <lineage>
        <taxon>Bacteria</taxon>
        <taxon>Pseudomonadati</taxon>
        <taxon>Pseudomonadota</taxon>
        <taxon>Betaproteobacteria</taxon>
        <taxon>Burkholderiales</taxon>
        <taxon>Tepidimonas</taxon>
    </lineage>
</organism>
<dbReference type="PANTHER" id="PTHR47894">
    <property type="entry name" value="HTH-TYPE TRANSCRIPTIONAL REGULATOR GADX"/>
    <property type="match status" value="1"/>
</dbReference>
<proteinExistence type="predicted"/>
<evidence type="ECO:0000256" key="1">
    <source>
        <dbReference type="ARBA" id="ARBA00023015"/>
    </source>
</evidence>
<feature type="domain" description="HTH araC/xylS-type" evidence="4">
    <location>
        <begin position="273"/>
        <end position="352"/>
    </location>
</feature>
<dbReference type="Pfam" id="PF12833">
    <property type="entry name" value="HTH_18"/>
    <property type="match status" value="1"/>
</dbReference>
<keyword evidence="1" id="KW-0805">Transcription regulation</keyword>
<name>A0A554WTC7_9BURK</name>
<dbReference type="GO" id="GO:0005829">
    <property type="term" value="C:cytosol"/>
    <property type="evidence" value="ECO:0007669"/>
    <property type="project" value="TreeGrafter"/>
</dbReference>